<dbReference type="KEGG" id="hsr:HSBAA_20050"/>
<dbReference type="Proteomes" id="UP000320231">
    <property type="component" value="Chromosome"/>
</dbReference>
<name>A0A455U782_9GAMM</name>
<evidence type="ECO:0000313" key="1">
    <source>
        <dbReference type="EMBL" id="BBI60699.1"/>
    </source>
</evidence>
<reference evidence="1 2" key="1">
    <citation type="journal article" date="2019" name="Microbiol. Resour. Announc.">
        <title>Complete Genome Sequence of Halomonas sulfidaeris Strain Esulfide1 Isolated from a Metal Sulfide Rock at a Depth of 2,200 Meters, Obtained Using Nanopore Sequencing.</title>
        <authorList>
            <person name="Saito M."/>
            <person name="Nishigata A."/>
            <person name="Galipon J."/>
            <person name="Arakawa K."/>
        </authorList>
    </citation>
    <scope>NUCLEOTIDE SEQUENCE [LARGE SCALE GENOMIC DNA]</scope>
    <source>
        <strain evidence="1 2">ATCC BAA-803</strain>
    </source>
</reference>
<protein>
    <submittedName>
        <fullName evidence="1">Uncharacterized protein</fullName>
    </submittedName>
</protein>
<sequence length="100" mass="10784">MADFFNTVIKRQQLKVFLGVEPDLLFAGFVLKAQFVEALGLVALGAQYRAGLVFGQRVGRGIHRMVGAPDDQRLVGIAFQKGNNHFVPNARNGDAAVAAT</sequence>
<gene>
    <name evidence="1" type="ORF">HSBAA_20050</name>
</gene>
<dbReference type="AlphaFoldDB" id="A0A455U782"/>
<accession>A0A455U782</accession>
<proteinExistence type="predicted"/>
<evidence type="ECO:0000313" key="2">
    <source>
        <dbReference type="Proteomes" id="UP000320231"/>
    </source>
</evidence>
<dbReference type="EMBL" id="AP019514">
    <property type="protein sequence ID" value="BBI60699.1"/>
    <property type="molecule type" value="Genomic_DNA"/>
</dbReference>
<organism evidence="1 2">
    <name type="scientific">Vreelandella sulfidaeris</name>
    <dbReference type="NCBI Taxonomy" id="115553"/>
    <lineage>
        <taxon>Bacteria</taxon>
        <taxon>Pseudomonadati</taxon>
        <taxon>Pseudomonadota</taxon>
        <taxon>Gammaproteobacteria</taxon>
        <taxon>Oceanospirillales</taxon>
        <taxon>Halomonadaceae</taxon>
        <taxon>Vreelandella</taxon>
    </lineage>
</organism>